<dbReference type="SUPFAM" id="SSF55961">
    <property type="entry name" value="Bet v1-like"/>
    <property type="match status" value="1"/>
</dbReference>
<dbReference type="CDD" id="cd08898">
    <property type="entry name" value="SRPBCC_CalC_Aha1-like_5"/>
    <property type="match status" value="1"/>
</dbReference>
<evidence type="ECO:0000256" key="1">
    <source>
        <dbReference type="ARBA" id="ARBA00006817"/>
    </source>
</evidence>
<dbReference type="Pfam" id="PF08327">
    <property type="entry name" value="AHSA1"/>
    <property type="match status" value="1"/>
</dbReference>
<dbReference type="InterPro" id="IPR013538">
    <property type="entry name" value="ASHA1/2-like_C"/>
</dbReference>
<dbReference type="AlphaFoldDB" id="A0A849I5I6"/>
<evidence type="ECO:0000313" key="3">
    <source>
        <dbReference type="EMBL" id="NNM74722.1"/>
    </source>
</evidence>
<comment type="caution">
    <text evidence="3">The sequence shown here is derived from an EMBL/GenBank/DDBJ whole genome shotgun (WGS) entry which is preliminary data.</text>
</comment>
<evidence type="ECO:0000313" key="4">
    <source>
        <dbReference type="Proteomes" id="UP000564885"/>
    </source>
</evidence>
<dbReference type="Gene3D" id="3.30.530.20">
    <property type="match status" value="1"/>
</dbReference>
<dbReference type="Proteomes" id="UP000564885">
    <property type="component" value="Unassembled WGS sequence"/>
</dbReference>
<feature type="domain" description="Activator of Hsp90 ATPase homologue 1/2-like C-terminal" evidence="2">
    <location>
        <begin position="12"/>
        <end position="145"/>
    </location>
</feature>
<proteinExistence type="inferred from homology"/>
<evidence type="ECO:0000259" key="2">
    <source>
        <dbReference type="Pfam" id="PF08327"/>
    </source>
</evidence>
<keyword evidence="4" id="KW-1185">Reference proteome</keyword>
<dbReference type="RefSeq" id="WP_171220175.1">
    <property type="nucleotide sequence ID" value="NZ_JABEPP010000006.1"/>
</dbReference>
<dbReference type="EMBL" id="JABEPP010000006">
    <property type="protein sequence ID" value="NNM74722.1"/>
    <property type="molecule type" value="Genomic_DNA"/>
</dbReference>
<gene>
    <name evidence="3" type="ORF">HJG44_20380</name>
</gene>
<comment type="similarity">
    <text evidence="1">Belongs to the AHA1 family.</text>
</comment>
<sequence length="147" mass="16829">MTDAIQKTIEIKAPVERVWGALTDHEEFGAWFRVRLDGPFVVGGMSRGRMTYPGYENYPWDARVLVMDAPRLFAFEWPHIEAPDEDPDRAAWTRVEFRLEPTPAGTRLTVTESGFDALPPDRRVEFMRRNEGGWAIQLENIKAHVAG</sequence>
<dbReference type="InterPro" id="IPR023393">
    <property type="entry name" value="START-like_dom_sf"/>
</dbReference>
<accession>A0A849I5I6</accession>
<name>A0A849I5I6_9HYPH</name>
<reference evidence="3 4" key="1">
    <citation type="submission" date="2020-04" db="EMBL/GenBank/DDBJ databases">
        <title>Enterovirga sp. isolate from soil.</title>
        <authorList>
            <person name="Chea S."/>
            <person name="Kim D.-U."/>
        </authorList>
    </citation>
    <scope>NUCLEOTIDE SEQUENCE [LARGE SCALE GENOMIC DNA]</scope>
    <source>
        <strain evidence="3 4">DB1703</strain>
    </source>
</reference>
<organism evidence="3 4">
    <name type="scientific">Enterovirga aerilata</name>
    <dbReference type="NCBI Taxonomy" id="2730920"/>
    <lineage>
        <taxon>Bacteria</taxon>
        <taxon>Pseudomonadati</taxon>
        <taxon>Pseudomonadota</taxon>
        <taxon>Alphaproteobacteria</taxon>
        <taxon>Hyphomicrobiales</taxon>
        <taxon>Methylobacteriaceae</taxon>
        <taxon>Enterovirga</taxon>
    </lineage>
</organism>
<protein>
    <submittedName>
        <fullName evidence="3">SRPBCC family protein</fullName>
    </submittedName>
</protein>